<dbReference type="PROSITE" id="PS50943">
    <property type="entry name" value="HTH_CROC1"/>
    <property type="match status" value="1"/>
</dbReference>
<dbReference type="InterPro" id="IPR001387">
    <property type="entry name" value="Cro/C1-type_HTH"/>
</dbReference>
<feature type="domain" description="HTH cro/C1-type" evidence="2">
    <location>
        <begin position="10"/>
        <end position="64"/>
    </location>
</feature>
<gene>
    <name evidence="3" type="ORF">SAMN05421640_3358</name>
</gene>
<feature type="transmembrane region" description="Helical" evidence="1">
    <location>
        <begin position="217"/>
        <end position="236"/>
    </location>
</feature>
<feature type="transmembrane region" description="Helical" evidence="1">
    <location>
        <begin position="120"/>
        <end position="143"/>
    </location>
</feature>
<sequence length="267" mass="30156">MKQPELGKRLADLRQQKSMTQEELVEACNVSVRTIQRIESGEVTPRTSTVKILLSALGADLESFKSTIEITKSDEKLRTSESWLHVAWISGIVYFVLGFLDAALEYGRYENEFEVDSVTFYAFSKLLYFVSYSFFMFGLIRLGDYFTNYLLKITGYLMVGLFAIITFFDIFSIFYSMSEFNLMTLGAGESICVGATGIVFGIGLMRLQDSMGQLAKIAGIIEIVAGFFFAVVILFLLGYMMLVPATIIEIILLYKGYEFIKSERLKS</sequence>
<keyword evidence="4" id="KW-1185">Reference proteome</keyword>
<dbReference type="OrthoDB" id="1357763at2"/>
<dbReference type="Pfam" id="PF13560">
    <property type="entry name" value="HTH_31"/>
    <property type="match status" value="1"/>
</dbReference>
<dbReference type="CDD" id="cd00093">
    <property type="entry name" value="HTH_XRE"/>
    <property type="match status" value="1"/>
</dbReference>
<dbReference type="SUPFAM" id="SSF47413">
    <property type="entry name" value="lambda repressor-like DNA-binding domains"/>
    <property type="match status" value="1"/>
</dbReference>
<evidence type="ECO:0000259" key="2">
    <source>
        <dbReference type="PROSITE" id="PS50943"/>
    </source>
</evidence>
<dbReference type="Gene3D" id="1.10.260.40">
    <property type="entry name" value="lambda repressor-like DNA-binding domains"/>
    <property type="match status" value="1"/>
</dbReference>
<accession>A0A239LLN6</accession>
<keyword evidence="1" id="KW-1133">Transmembrane helix</keyword>
<protein>
    <submittedName>
        <fullName evidence="3">Helix-turn-helix domain-containing protein</fullName>
    </submittedName>
</protein>
<dbReference type="EMBL" id="FZPD01000005">
    <property type="protein sequence ID" value="SNT31210.1"/>
    <property type="molecule type" value="Genomic_DNA"/>
</dbReference>
<feature type="transmembrane region" description="Helical" evidence="1">
    <location>
        <begin position="82"/>
        <end position="100"/>
    </location>
</feature>
<feature type="transmembrane region" description="Helical" evidence="1">
    <location>
        <begin position="155"/>
        <end position="176"/>
    </location>
</feature>
<dbReference type="AlphaFoldDB" id="A0A239LLN6"/>
<keyword evidence="1" id="KW-0472">Membrane</keyword>
<evidence type="ECO:0000313" key="3">
    <source>
        <dbReference type="EMBL" id="SNT31210.1"/>
    </source>
</evidence>
<evidence type="ECO:0000313" key="4">
    <source>
        <dbReference type="Proteomes" id="UP000198393"/>
    </source>
</evidence>
<dbReference type="SMART" id="SM00530">
    <property type="entry name" value="HTH_XRE"/>
    <property type="match status" value="1"/>
</dbReference>
<feature type="transmembrane region" description="Helical" evidence="1">
    <location>
        <begin position="182"/>
        <end position="205"/>
    </location>
</feature>
<dbReference type="Proteomes" id="UP000198393">
    <property type="component" value="Unassembled WGS sequence"/>
</dbReference>
<dbReference type="GO" id="GO:0003677">
    <property type="term" value="F:DNA binding"/>
    <property type="evidence" value="ECO:0007669"/>
    <property type="project" value="InterPro"/>
</dbReference>
<evidence type="ECO:0000256" key="1">
    <source>
        <dbReference type="SAM" id="Phobius"/>
    </source>
</evidence>
<keyword evidence="1" id="KW-0812">Transmembrane</keyword>
<organism evidence="3 4">
    <name type="scientific">Ekhidna lutea</name>
    <dbReference type="NCBI Taxonomy" id="447679"/>
    <lineage>
        <taxon>Bacteria</taxon>
        <taxon>Pseudomonadati</taxon>
        <taxon>Bacteroidota</taxon>
        <taxon>Cytophagia</taxon>
        <taxon>Cytophagales</taxon>
        <taxon>Reichenbachiellaceae</taxon>
        <taxon>Ekhidna</taxon>
    </lineage>
</organism>
<reference evidence="3 4" key="1">
    <citation type="submission" date="2017-06" db="EMBL/GenBank/DDBJ databases">
        <authorList>
            <person name="Kim H.J."/>
            <person name="Triplett B.A."/>
        </authorList>
    </citation>
    <scope>NUCLEOTIDE SEQUENCE [LARGE SCALE GENOMIC DNA]</scope>
    <source>
        <strain evidence="3 4">DSM 19307</strain>
    </source>
</reference>
<dbReference type="InterPro" id="IPR010982">
    <property type="entry name" value="Lambda_DNA-bd_dom_sf"/>
</dbReference>
<name>A0A239LLN6_EKHLU</name>
<proteinExistence type="predicted"/>
<dbReference type="RefSeq" id="WP_089358018.1">
    <property type="nucleotide sequence ID" value="NZ_FZPD01000005.1"/>
</dbReference>